<organism evidence="7 8">
    <name type="scientific">Acacia crassicarpa</name>
    <name type="common">northern wattle</name>
    <dbReference type="NCBI Taxonomy" id="499986"/>
    <lineage>
        <taxon>Eukaryota</taxon>
        <taxon>Viridiplantae</taxon>
        <taxon>Streptophyta</taxon>
        <taxon>Embryophyta</taxon>
        <taxon>Tracheophyta</taxon>
        <taxon>Spermatophyta</taxon>
        <taxon>Magnoliopsida</taxon>
        <taxon>eudicotyledons</taxon>
        <taxon>Gunneridae</taxon>
        <taxon>Pentapetalae</taxon>
        <taxon>rosids</taxon>
        <taxon>fabids</taxon>
        <taxon>Fabales</taxon>
        <taxon>Fabaceae</taxon>
        <taxon>Caesalpinioideae</taxon>
        <taxon>mimosoid clade</taxon>
        <taxon>Acacieae</taxon>
        <taxon>Acacia</taxon>
    </lineage>
</organism>
<keyword evidence="2" id="KW-0808">Transferase</keyword>
<dbReference type="PROSITE" id="PS50127">
    <property type="entry name" value="UBC_2"/>
    <property type="match status" value="1"/>
</dbReference>
<evidence type="ECO:0000256" key="2">
    <source>
        <dbReference type="ARBA" id="ARBA00022679"/>
    </source>
</evidence>
<dbReference type="InterPro" id="IPR016135">
    <property type="entry name" value="UBQ-conjugating_enzyme/RWD"/>
</dbReference>
<gene>
    <name evidence="7" type="ORF">QN277_020234</name>
</gene>
<dbReference type="PANTHER" id="PTHR46116:SF15">
    <property type="entry name" value="(E3-INDEPENDENT) E2 UBIQUITIN-CONJUGATING ENZYME"/>
    <property type="match status" value="1"/>
</dbReference>
<evidence type="ECO:0000313" key="8">
    <source>
        <dbReference type="Proteomes" id="UP001293593"/>
    </source>
</evidence>
<dbReference type="GO" id="GO:0061631">
    <property type="term" value="F:ubiquitin conjugating enzyme activity"/>
    <property type="evidence" value="ECO:0007669"/>
    <property type="project" value="UniProtKB-EC"/>
</dbReference>
<dbReference type="EC" id="2.3.2.23" evidence="1"/>
<dbReference type="Proteomes" id="UP001293593">
    <property type="component" value="Unassembled WGS sequence"/>
</dbReference>
<dbReference type="CDD" id="cd23837">
    <property type="entry name" value="UBCc_UBE2O"/>
    <property type="match status" value="1"/>
</dbReference>
<dbReference type="InterPro" id="IPR000608">
    <property type="entry name" value="UBC"/>
</dbReference>
<evidence type="ECO:0000256" key="3">
    <source>
        <dbReference type="ARBA" id="ARBA00022741"/>
    </source>
</evidence>
<proteinExistence type="predicted"/>
<dbReference type="Pfam" id="PF23044">
    <property type="entry name" value="SH3-C_UBE2O"/>
    <property type="match status" value="1"/>
</dbReference>
<dbReference type="Gene3D" id="3.10.110.10">
    <property type="entry name" value="Ubiquitin Conjugating Enzyme"/>
    <property type="match status" value="1"/>
</dbReference>
<dbReference type="Pfam" id="PF00179">
    <property type="entry name" value="UQ_con"/>
    <property type="match status" value="1"/>
</dbReference>
<comment type="caution">
    <text evidence="7">The sequence shown here is derived from an EMBL/GenBank/DDBJ whole genome shotgun (WGS) entry which is preliminary data.</text>
</comment>
<evidence type="ECO:0000259" key="6">
    <source>
        <dbReference type="PROSITE" id="PS50127"/>
    </source>
</evidence>
<dbReference type="InterPro" id="IPR057735">
    <property type="entry name" value="UBE2O-like_tSH3-B"/>
</dbReference>
<dbReference type="Pfam" id="PF23046">
    <property type="entry name" value="tSH3-B_UBE2O"/>
    <property type="match status" value="1"/>
</dbReference>
<keyword evidence="8" id="KW-1185">Reference proteome</keyword>
<dbReference type="InterPro" id="IPR057733">
    <property type="entry name" value="UBE2O-like_SH3-B"/>
</dbReference>
<name>A0AAE1MSH2_9FABA</name>
<keyword evidence="4" id="KW-0833">Ubl conjugation pathway</keyword>
<evidence type="ECO:0000313" key="7">
    <source>
        <dbReference type="EMBL" id="KAK4271556.1"/>
    </source>
</evidence>
<sequence length="939" mass="105212">MEMHIMDSDWETFSESTSSEDQEEIDFLYAGQARSILSSLEESIGKIDDFLSFERAFVHGDVVCSLSDPSGQMGRVTGVDMFVDLESVHGKLLKNVNSKRLLKIRSISEGDFVIKGPWLGRVQKVVDKVTVLFDDGAICEVTTLERDKISPLTRNLLEDLQYPFYPGQRVKVNSSSSSKPARWLCGTWRDSQDEGTICSVEADLVCVNWLMFVPMDPDFPVNAPPRWQDSKNLTLLSCFSHANWQLGDWCMLAVADQEEQMEQNFGNTSTRGLTKENTMTRGYKNGNVHFNIGELFVIGKIRTKVDIVLQDGEQTLGIDPHTLLPVNVIDTHEFWPQQYVLEKGASDDHPKPCCQRWGVVLSVDSKERTVKVQWNTVSISMPENLAGDRMEETVSAYELIEHPDYSYCFGDIVFKAQKQLGYQAEKAQPKSATDLNVEAALMDRNHISYQNEFPDNHISYQNEFPDNCYLSCIGNVVGFKDGAVEVKWATGLTTKVAPHEIFRIDKHEGSTETPVPNEADEELTQEMTELGSLISDKKGKGLLDCDGDRVNCERHPGESSNFSLPRAAIEIFSSIKAGIFRTFGVTSLSPAVSLVPTTEEGNQSDNLSKKEVSETCELCTEANPMSDLQSAEDMTPDQDVISFSARKDLPFSSNSNNSDGFKEFDIIDNCSDHHFFHEQKGLALSQVKRGWVKRIQQEWSILERNLPETIYVRVFEERLDLLRAAIVGAPGTPYHDGLFFFDVCFPPEYPNEPPMVHYHSGGLRLNPNLYESGNVCLSLLNTWTGTGSEMWNPGASTILQVLLSLQALVLNEKPYFNEAGYDQQIGRAEGEKNSVSYNENAFLVTCKSMLYLLRKPPKHFELLVEEHFSQRAQHILVACKAYGEGAAIGCAFDCGKAMDQNQKGTSTGFKIMLAKLFPKLVEAFSGKGIDCSQFVQLQK</sequence>
<dbReference type="InterPro" id="IPR057734">
    <property type="entry name" value="UBE2O-like_SH3-C"/>
</dbReference>
<evidence type="ECO:0000256" key="5">
    <source>
        <dbReference type="ARBA" id="ARBA00022840"/>
    </source>
</evidence>
<keyword evidence="5" id="KW-0067">ATP-binding</keyword>
<dbReference type="SMART" id="SM00212">
    <property type="entry name" value="UBCc"/>
    <property type="match status" value="1"/>
</dbReference>
<dbReference type="FunFam" id="3.10.110.10:FF:000028">
    <property type="entry name" value="Probable ubiquitin-conjugating enzyme E2 23"/>
    <property type="match status" value="1"/>
</dbReference>
<keyword evidence="3" id="KW-0547">Nucleotide-binding</keyword>
<dbReference type="Pfam" id="PF23043">
    <property type="entry name" value="SH3-B_UBE2O"/>
    <property type="match status" value="1"/>
</dbReference>
<dbReference type="AlphaFoldDB" id="A0AAE1MSH2"/>
<dbReference type="PANTHER" id="PTHR46116">
    <property type="entry name" value="(E3-INDEPENDENT) E2 UBIQUITIN-CONJUGATING ENZYME"/>
    <property type="match status" value="1"/>
</dbReference>
<dbReference type="GO" id="GO:0005524">
    <property type="term" value="F:ATP binding"/>
    <property type="evidence" value="ECO:0007669"/>
    <property type="project" value="UniProtKB-KW"/>
</dbReference>
<evidence type="ECO:0000256" key="1">
    <source>
        <dbReference type="ARBA" id="ARBA00012486"/>
    </source>
</evidence>
<evidence type="ECO:0000256" key="4">
    <source>
        <dbReference type="ARBA" id="ARBA00022786"/>
    </source>
</evidence>
<accession>A0AAE1MSH2</accession>
<protein>
    <recommendedName>
        <fullName evidence="1">E2 ubiquitin-conjugating enzyme</fullName>
        <ecNumber evidence="1">2.3.2.23</ecNumber>
    </recommendedName>
</protein>
<reference evidence="7" key="1">
    <citation type="submission" date="2023-10" db="EMBL/GenBank/DDBJ databases">
        <title>Chromosome-level genome of the transformable northern wattle, Acacia crassicarpa.</title>
        <authorList>
            <person name="Massaro I."/>
            <person name="Sinha N.R."/>
            <person name="Poethig S."/>
            <person name="Leichty A.R."/>
        </authorList>
    </citation>
    <scope>NUCLEOTIDE SEQUENCE</scope>
    <source>
        <strain evidence="7">Acra3RX</strain>
        <tissue evidence="7">Leaf</tissue>
    </source>
</reference>
<dbReference type="SUPFAM" id="SSF54495">
    <property type="entry name" value="UBC-like"/>
    <property type="match status" value="1"/>
</dbReference>
<feature type="domain" description="UBC core" evidence="6">
    <location>
        <begin position="690"/>
        <end position="850"/>
    </location>
</feature>
<dbReference type="EMBL" id="JAWXYG010000005">
    <property type="protein sequence ID" value="KAK4271556.1"/>
    <property type="molecule type" value="Genomic_DNA"/>
</dbReference>